<evidence type="ECO:0000256" key="3">
    <source>
        <dbReference type="ARBA" id="ARBA00022525"/>
    </source>
</evidence>
<evidence type="ECO:0000256" key="6">
    <source>
        <dbReference type="ARBA" id="ARBA00023087"/>
    </source>
</evidence>
<evidence type="ECO:0000259" key="11">
    <source>
        <dbReference type="PROSITE" id="PS51884"/>
    </source>
</evidence>
<feature type="compositionally biased region" description="Low complexity" evidence="8">
    <location>
        <begin position="108"/>
        <end position="118"/>
    </location>
</feature>
<reference evidence="12 13" key="1">
    <citation type="submission" date="2017-09" db="EMBL/GenBank/DDBJ databases">
        <authorList>
            <person name="Lee N."/>
            <person name="Cho B.-K."/>
        </authorList>
    </citation>
    <scope>NUCLEOTIDE SEQUENCE [LARGE SCALE GENOMIC DNA]</scope>
    <source>
        <strain evidence="12 13">ATCC 12461</strain>
    </source>
</reference>
<organism evidence="12 13">
    <name type="scientific">Streptomyces alboniger</name>
    <dbReference type="NCBI Taxonomy" id="132473"/>
    <lineage>
        <taxon>Bacteria</taxon>
        <taxon>Bacillati</taxon>
        <taxon>Actinomycetota</taxon>
        <taxon>Actinomycetes</taxon>
        <taxon>Kitasatosporales</taxon>
        <taxon>Streptomycetaceae</taxon>
        <taxon>Streptomyces</taxon>
        <taxon>Streptomyces aurantiacus group</taxon>
    </lineage>
</organism>
<dbReference type="PROSITE" id="PS51884">
    <property type="entry name" value="CHAPLIN"/>
    <property type="match status" value="2"/>
</dbReference>
<keyword evidence="2" id="KW-0134">Cell wall</keyword>
<keyword evidence="5" id="KW-0130">Cell adhesion</keyword>
<proteinExistence type="predicted"/>
<evidence type="ECO:0000256" key="9">
    <source>
        <dbReference type="SAM" id="Phobius"/>
    </source>
</evidence>
<feature type="signal peptide" evidence="10">
    <location>
        <begin position="1"/>
        <end position="28"/>
    </location>
</feature>
<keyword evidence="3" id="KW-0964">Secreted</keyword>
<feature type="compositionally biased region" description="Low complexity" evidence="8">
    <location>
        <begin position="203"/>
        <end position="215"/>
    </location>
</feature>
<name>A0A5J6HQZ4_STRAD</name>
<keyword evidence="9" id="KW-0472">Membrane</keyword>
<comment type="subcellular location">
    <subcellularLocation>
        <location evidence="1">Secreted</location>
        <location evidence="1">Cell wall</location>
    </subcellularLocation>
</comment>
<feature type="region of interest" description="Disordered" evidence="8">
    <location>
        <begin position="154"/>
        <end position="215"/>
    </location>
</feature>
<accession>A0A5J6HQZ4</accession>
<evidence type="ECO:0000256" key="4">
    <source>
        <dbReference type="ARBA" id="ARBA00022729"/>
    </source>
</evidence>
<protein>
    <submittedName>
        <fullName evidence="12">Chaplin</fullName>
    </submittedName>
</protein>
<dbReference type="AlphaFoldDB" id="A0A5J6HQZ4"/>
<feature type="chain" id="PRO_5023832425" evidence="10">
    <location>
        <begin position="29"/>
        <end position="268"/>
    </location>
</feature>
<dbReference type="GO" id="GO:0007155">
    <property type="term" value="P:cell adhesion"/>
    <property type="evidence" value="ECO:0007669"/>
    <property type="project" value="UniProtKB-KW"/>
</dbReference>
<feature type="region of interest" description="Disordered" evidence="8">
    <location>
        <begin position="70"/>
        <end position="127"/>
    </location>
</feature>
<feature type="domain" description="Chaplin" evidence="11">
    <location>
        <begin position="39"/>
        <end position="79"/>
    </location>
</feature>
<evidence type="ECO:0000256" key="7">
    <source>
        <dbReference type="PROSITE-ProRule" id="PRU01232"/>
    </source>
</evidence>
<evidence type="ECO:0000256" key="1">
    <source>
        <dbReference type="ARBA" id="ARBA00004191"/>
    </source>
</evidence>
<feature type="compositionally biased region" description="Polar residues" evidence="8">
    <location>
        <begin position="72"/>
        <end position="83"/>
    </location>
</feature>
<dbReference type="OrthoDB" id="3544424at2"/>
<keyword evidence="4 10" id="KW-0732">Signal</keyword>
<evidence type="ECO:0000313" key="13">
    <source>
        <dbReference type="Proteomes" id="UP000326553"/>
    </source>
</evidence>
<keyword evidence="9" id="KW-0812">Transmembrane</keyword>
<keyword evidence="13" id="KW-1185">Reference proteome</keyword>
<dbReference type="Pfam" id="PF03777">
    <property type="entry name" value="ChpA-C"/>
    <property type="match status" value="2"/>
</dbReference>
<dbReference type="EMBL" id="CP023695">
    <property type="protein sequence ID" value="QEV19275.1"/>
    <property type="molecule type" value="Genomic_DNA"/>
</dbReference>
<feature type="compositionally biased region" description="Pro residues" evidence="8">
    <location>
        <begin position="165"/>
        <end position="176"/>
    </location>
</feature>
<keyword evidence="6 7" id="KW-0034">Amyloid</keyword>
<feature type="domain" description="Chaplin" evidence="11">
    <location>
        <begin position="122"/>
        <end position="162"/>
    </location>
</feature>
<keyword evidence="9" id="KW-1133">Transmembrane helix</keyword>
<evidence type="ECO:0000256" key="8">
    <source>
        <dbReference type="SAM" id="MobiDB-lite"/>
    </source>
</evidence>
<evidence type="ECO:0000256" key="10">
    <source>
        <dbReference type="SAM" id="SignalP"/>
    </source>
</evidence>
<dbReference type="RefSeq" id="WP_150477135.1">
    <property type="nucleotide sequence ID" value="NZ_CP023695.1"/>
</dbReference>
<evidence type="ECO:0000256" key="5">
    <source>
        <dbReference type="ARBA" id="ARBA00022889"/>
    </source>
</evidence>
<evidence type="ECO:0000256" key="2">
    <source>
        <dbReference type="ARBA" id="ARBA00022512"/>
    </source>
</evidence>
<dbReference type="InterPro" id="IPR005528">
    <property type="entry name" value="ChpA-H"/>
</dbReference>
<gene>
    <name evidence="12" type="ORF">CP975_18790</name>
</gene>
<feature type="compositionally biased region" description="Basic and acidic residues" evidence="8">
    <location>
        <begin position="178"/>
        <end position="189"/>
    </location>
</feature>
<dbReference type="Proteomes" id="UP000326553">
    <property type="component" value="Chromosome"/>
</dbReference>
<sequence>MRQALSKGMLSAAAATSILSLSGTAAFADSEASGQASGSPGVLSGNSVQAPLEVPVNVCGNSVNGVAALNPATGNKCATTPSSAGHRHDSSRTARSSSTAQGRHDSAGHSSGAAARGDVTNSPGALSGNSVKAPVSVPVNVCGNTVDGVAAASPAMSNHCGGQSPEPPAVRPPFVPERPGHRPGEHEPQDPGAGPAPVPPGHAPQSPRADNPAHPAYAADAADAANAQTGLAETGMDGALLGTAAASTGLLLGGAILYRRGRTAPGRR</sequence>
<evidence type="ECO:0000313" key="12">
    <source>
        <dbReference type="EMBL" id="QEV19275.1"/>
    </source>
</evidence>
<feature type="transmembrane region" description="Helical" evidence="9">
    <location>
        <begin position="238"/>
        <end position="258"/>
    </location>
</feature>
<dbReference type="KEGG" id="salw:CP975_18790"/>